<evidence type="ECO:0000313" key="2">
    <source>
        <dbReference type="Proteomes" id="UP000186940"/>
    </source>
</evidence>
<dbReference type="STRING" id="1838285.SCAL_000283"/>
<dbReference type="AlphaFoldDB" id="A0A1F2PBB6"/>
<reference evidence="1" key="1">
    <citation type="submission" date="2016-05" db="EMBL/GenBank/DDBJ databases">
        <title>Microbial consortia oxidize butane by reversing methanogenesis.</title>
        <authorList>
            <person name="Laso-Perez R."/>
            <person name="Richter M."/>
            <person name="Wegener G."/>
            <person name="Musat F."/>
        </authorList>
    </citation>
    <scope>NUCLEOTIDE SEQUENCE [LARGE SCALE GENOMIC DNA]</scope>
    <source>
        <strain evidence="1">BOX2</strain>
    </source>
</reference>
<sequence length="133" mass="14682">MIESGSIKADLKIDGSRRIGVGLARGKIKIHIEDLDFVKLLLKIGNLFRSELTLTDIKTRKIGLLDGLKIFKGIAKDLAEANQTVIVVYEGKEILRIGEEAKPLLTGILFGRIEAVDKIKTIALFRGLITEAR</sequence>
<protein>
    <submittedName>
        <fullName evidence="1">Uncharacterized protein</fullName>
    </submittedName>
</protein>
<keyword evidence="2" id="KW-1185">Reference proteome</keyword>
<gene>
    <name evidence="1" type="ORF">SCAL_000283</name>
</gene>
<name>A0A1F2PBB6_9EURY</name>
<organism evidence="1 2">
    <name type="scientific">Candidatus Syntropharchaeum caldarium</name>
    <dbReference type="NCBI Taxonomy" id="1838285"/>
    <lineage>
        <taxon>Archaea</taxon>
        <taxon>Methanobacteriati</taxon>
        <taxon>Methanobacteriota</taxon>
        <taxon>Stenosarchaea group</taxon>
        <taxon>Methanomicrobia</taxon>
        <taxon>Methanosarcinales</taxon>
        <taxon>ANME-2 cluster</taxon>
        <taxon>Candidatus Syntropharchaeum</taxon>
    </lineage>
</organism>
<evidence type="ECO:0000313" key="1">
    <source>
        <dbReference type="EMBL" id="OFV68607.1"/>
    </source>
</evidence>
<accession>A0A1F2PBB6</accession>
<dbReference type="Proteomes" id="UP000186940">
    <property type="component" value="Unassembled WGS sequence"/>
</dbReference>
<comment type="caution">
    <text evidence="1">The sequence shown here is derived from an EMBL/GenBank/DDBJ whole genome shotgun (WGS) entry which is preliminary data.</text>
</comment>
<dbReference type="EMBL" id="LYOS01000001">
    <property type="protein sequence ID" value="OFV68607.1"/>
    <property type="molecule type" value="Genomic_DNA"/>
</dbReference>
<proteinExistence type="predicted"/>